<dbReference type="RefSeq" id="WP_218920143.1">
    <property type="nucleotide sequence ID" value="NZ_CP012159.1"/>
</dbReference>
<dbReference type="KEGG" id="ccro:CMC5_072790"/>
<evidence type="ECO:0000259" key="4">
    <source>
        <dbReference type="PROSITE" id="PS01124"/>
    </source>
</evidence>
<dbReference type="PRINTS" id="PR00032">
    <property type="entry name" value="HTHARAC"/>
</dbReference>
<organism evidence="5 6">
    <name type="scientific">Chondromyces crocatus</name>
    <dbReference type="NCBI Taxonomy" id="52"/>
    <lineage>
        <taxon>Bacteria</taxon>
        <taxon>Pseudomonadati</taxon>
        <taxon>Myxococcota</taxon>
        <taxon>Polyangia</taxon>
        <taxon>Polyangiales</taxon>
        <taxon>Polyangiaceae</taxon>
        <taxon>Chondromyces</taxon>
    </lineage>
</organism>
<accession>A0A0K1EQX4</accession>
<keyword evidence="1" id="KW-0805">Transcription regulation</keyword>
<feature type="domain" description="HTH araC/xylS-type" evidence="4">
    <location>
        <begin position="194"/>
        <end position="292"/>
    </location>
</feature>
<dbReference type="EMBL" id="CP012159">
    <property type="protein sequence ID" value="AKT43052.1"/>
    <property type="molecule type" value="Genomic_DNA"/>
</dbReference>
<dbReference type="Pfam" id="PF06719">
    <property type="entry name" value="AraC_N"/>
    <property type="match status" value="1"/>
</dbReference>
<gene>
    <name evidence="5" type="primary">araC</name>
    <name evidence="5" type="ORF">CMC5_072790</name>
</gene>
<dbReference type="InterPro" id="IPR009057">
    <property type="entry name" value="Homeodomain-like_sf"/>
</dbReference>
<name>A0A0K1EQX4_CHOCO</name>
<evidence type="ECO:0000256" key="1">
    <source>
        <dbReference type="ARBA" id="ARBA00023015"/>
    </source>
</evidence>
<dbReference type="GO" id="GO:0043565">
    <property type="term" value="F:sequence-specific DNA binding"/>
    <property type="evidence" value="ECO:0007669"/>
    <property type="project" value="InterPro"/>
</dbReference>
<dbReference type="InterPro" id="IPR018062">
    <property type="entry name" value="HTH_AraC-typ_CS"/>
</dbReference>
<dbReference type="STRING" id="52.CMC5_072790"/>
<dbReference type="PATRIC" id="fig|52.7.peg.7998"/>
<dbReference type="PANTHER" id="PTHR43436">
    <property type="entry name" value="ARAC-FAMILY TRANSCRIPTIONAL REGULATOR"/>
    <property type="match status" value="1"/>
</dbReference>
<dbReference type="Pfam" id="PF12833">
    <property type="entry name" value="HTH_18"/>
    <property type="match status" value="1"/>
</dbReference>
<dbReference type="PANTHER" id="PTHR43436:SF1">
    <property type="entry name" value="TRANSCRIPTIONAL REGULATORY PROTEIN"/>
    <property type="match status" value="1"/>
</dbReference>
<evidence type="ECO:0000256" key="2">
    <source>
        <dbReference type="ARBA" id="ARBA00023125"/>
    </source>
</evidence>
<dbReference type="SMART" id="SM00342">
    <property type="entry name" value="HTH_ARAC"/>
    <property type="match status" value="1"/>
</dbReference>
<sequence>MVEMDALTELRALVGRLARRAGELRDFGELPRLQCARFERLSEPAHFVEESMVALVVQGAKRTVLGSRTFEYGAGHVLIRSVSVPVTSQITEASAREPFLVVGLRVQPALIAGLLLKDPAPASGATPLAIATTKAPDDLLDAFRRYVRLLDAPHDIPVLGEGIEREILWRAIQGPQGAALREIGLATSNLTLIGRAIELLQKRFTEPLRMAELARVAHMSEPTFHRHFRKATAMSPLQFQKLLRLQEARVRLLARSTDVTSVSFAVGYQSPSQFSREYRRLFGVSPGEDAERLRRRARATRSSTSTP</sequence>
<evidence type="ECO:0000256" key="3">
    <source>
        <dbReference type="ARBA" id="ARBA00023163"/>
    </source>
</evidence>
<reference evidence="5 6" key="1">
    <citation type="submission" date="2015-07" db="EMBL/GenBank/DDBJ databases">
        <title>Genome analysis of myxobacterium Chondromyces crocatus Cm c5 reveals a high potential for natural compound synthesis and the genetic basis for the loss of fruiting body formation.</title>
        <authorList>
            <person name="Zaburannyi N."/>
            <person name="Bunk B."/>
            <person name="Maier J."/>
            <person name="Overmann J."/>
            <person name="Mueller R."/>
        </authorList>
    </citation>
    <scope>NUCLEOTIDE SEQUENCE [LARGE SCALE GENOMIC DNA]</scope>
    <source>
        <strain evidence="5 6">Cm c5</strain>
    </source>
</reference>
<keyword evidence="3" id="KW-0804">Transcription</keyword>
<dbReference type="InterPro" id="IPR020449">
    <property type="entry name" value="Tscrpt_reg_AraC-type_HTH"/>
</dbReference>
<dbReference type="AlphaFoldDB" id="A0A0K1EQX4"/>
<dbReference type="GO" id="GO:0003700">
    <property type="term" value="F:DNA-binding transcription factor activity"/>
    <property type="evidence" value="ECO:0007669"/>
    <property type="project" value="InterPro"/>
</dbReference>
<keyword evidence="2" id="KW-0238">DNA-binding</keyword>
<dbReference type="InterPro" id="IPR018060">
    <property type="entry name" value="HTH_AraC"/>
</dbReference>
<protein>
    <submittedName>
        <fullName evidence="5">AraC family transcriptional regulator</fullName>
    </submittedName>
</protein>
<dbReference type="Proteomes" id="UP000067626">
    <property type="component" value="Chromosome"/>
</dbReference>
<dbReference type="PROSITE" id="PS01124">
    <property type="entry name" value="HTH_ARAC_FAMILY_2"/>
    <property type="match status" value="1"/>
</dbReference>
<dbReference type="PROSITE" id="PS00041">
    <property type="entry name" value="HTH_ARAC_FAMILY_1"/>
    <property type="match status" value="1"/>
</dbReference>
<dbReference type="InterPro" id="IPR009594">
    <property type="entry name" value="Tscrpt_reg_HTH_AraC_N"/>
</dbReference>
<proteinExistence type="predicted"/>
<evidence type="ECO:0000313" key="5">
    <source>
        <dbReference type="EMBL" id="AKT43052.1"/>
    </source>
</evidence>
<keyword evidence="6" id="KW-1185">Reference proteome</keyword>
<dbReference type="Gene3D" id="1.10.10.60">
    <property type="entry name" value="Homeodomain-like"/>
    <property type="match status" value="2"/>
</dbReference>
<dbReference type="SUPFAM" id="SSF46689">
    <property type="entry name" value="Homeodomain-like"/>
    <property type="match status" value="2"/>
</dbReference>
<evidence type="ECO:0000313" key="6">
    <source>
        <dbReference type="Proteomes" id="UP000067626"/>
    </source>
</evidence>